<comment type="similarity">
    <text evidence="2 8">Belongs to the MIP/aquaporin (TC 1.A.8) family.</text>
</comment>
<keyword evidence="3 8" id="KW-0813">Transport</keyword>
<dbReference type="RefSeq" id="WP_120147924.1">
    <property type="nucleotide sequence ID" value="NZ_QZVT01000002.1"/>
</dbReference>
<comment type="caution">
    <text evidence="11">The sequence shown here is derived from an EMBL/GenBank/DDBJ whole genome shotgun (WGS) entry which is preliminary data.</text>
</comment>
<sequence>MTHPTTATGSTPDSAPMTSGDDGPQASGLVARSIAEAVGSFFIILVGLGATMLATETSLQPTLVFGFAVVAAMIAFGYISGGHFNPAVTLGSAIAGRTGWASVVPYIVAQVLGAVAASGLIWLVLSANSQLTGIRTFFSSASNGFGEHSPAQFPLTSAFLLEVTATAILVAVFLGAGSRRARRDLAPFAVGLAFAGLLSFLLPVTNGALNPIRATASAIFADSWALQQLWLFWAAPIIGGVIAGLVFRTVDSWEPARAGRGTVDAPVSAPADPAAGEGSSESMTTEPSRHGSPAARDTPGGTAAGDRVVQGDERRGRDAATFFETRDTDAREATRMDDPNAPGTGR</sequence>
<dbReference type="PANTHER" id="PTHR19139:SF199">
    <property type="entry name" value="MIP17260P"/>
    <property type="match status" value="1"/>
</dbReference>
<dbReference type="AlphaFoldDB" id="A0A3A5MHJ6"/>
<evidence type="ECO:0000256" key="8">
    <source>
        <dbReference type="RuleBase" id="RU000477"/>
    </source>
</evidence>
<keyword evidence="12" id="KW-1185">Reference proteome</keyword>
<feature type="region of interest" description="Disordered" evidence="9">
    <location>
        <begin position="258"/>
        <end position="346"/>
    </location>
</feature>
<dbReference type="PANTHER" id="PTHR19139">
    <property type="entry name" value="AQUAPORIN TRANSPORTER"/>
    <property type="match status" value="1"/>
</dbReference>
<dbReference type="InterPro" id="IPR000425">
    <property type="entry name" value="MIP"/>
</dbReference>
<dbReference type="SUPFAM" id="SSF81338">
    <property type="entry name" value="Aquaporin-like"/>
    <property type="match status" value="1"/>
</dbReference>
<evidence type="ECO:0000256" key="7">
    <source>
        <dbReference type="ARBA" id="ARBA00023136"/>
    </source>
</evidence>
<feature type="transmembrane region" description="Helical" evidence="10">
    <location>
        <begin position="229"/>
        <end position="247"/>
    </location>
</feature>
<dbReference type="InterPro" id="IPR034294">
    <property type="entry name" value="Aquaporin_transptr"/>
</dbReference>
<feature type="transmembrane region" description="Helical" evidence="10">
    <location>
        <begin position="188"/>
        <end position="209"/>
    </location>
</feature>
<keyword evidence="6 10" id="KW-1133">Transmembrane helix</keyword>
<keyword evidence="4" id="KW-1003">Cell membrane</keyword>
<protein>
    <recommendedName>
        <fullName evidence="13">Aquaporin Z</fullName>
    </recommendedName>
</protein>
<reference evidence="11 12" key="1">
    <citation type="submission" date="2018-09" db="EMBL/GenBank/DDBJ databases">
        <title>Novel species of Arthrobacter.</title>
        <authorList>
            <person name="Liu Q."/>
            <person name="Xin Y.-H."/>
        </authorList>
    </citation>
    <scope>NUCLEOTIDE SEQUENCE [LARGE SCALE GENOMIC DNA]</scope>
    <source>
        <strain evidence="11 12">Hz2</strain>
    </source>
</reference>
<dbReference type="Proteomes" id="UP000272560">
    <property type="component" value="Unassembled WGS sequence"/>
</dbReference>
<feature type="transmembrane region" description="Helical" evidence="10">
    <location>
        <begin position="34"/>
        <end position="53"/>
    </location>
</feature>
<evidence type="ECO:0000256" key="1">
    <source>
        <dbReference type="ARBA" id="ARBA00004651"/>
    </source>
</evidence>
<dbReference type="GO" id="GO:0015250">
    <property type="term" value="F:water channel activity"/>
    <property type="evidence" value="ECO:0007669"/>
    <property type="project" value="TreeGrafter"/>
</dbReference>
<evidence type="ECO:0000256" key="3">
    <source>
        <dbReference type="ARBA" id="ARBA00022448"/>
    </source>
</evidence>
<name>A0A3A5MHJ6_9MICC</name>
<feature type="region of interest" description="Disordered" evidence="9">
    <location>
        <begin position="1"/>
        <end position="24"/>
    </location>
</feature>
<evidence type="ECO:0000313" key="11">
    <source>
        <dbReference type="EMBL" id="RJT82106.1"/>
    </source>
</evidence>
<feature type="compositionally biased region" description="Basic and acidic residues" evidence="9">
    <location>
        <begin position="309"/>
        <end position="338"/>
    </location>
</feature>
<evidence type="ECO:0000256" key="9">
    <source>
        <dbReference type="SAM" id="MobiDB-lite"/>
    </source>
</evidence>
<keyword evidence="7 10" id="KW-0472">Membrane</keyword>
<evidence type="ECO:0000256" key="6">
    <source>
        <dbReference type="ARBA" id="ARBA00022989"/>
    </source>
</evidence>
<gene>
    <name evidence="11" type="ORF">D6T63_05085</name>
</gene>
<keyword evidence="5 8" id="KW-0812">Transmembrane</keyword>
<proteinExistence type="inferred from homology"/>
<dbReference type="OrthoDB" id="9807293at2"/>
<feature type="compositionally biased region" description="Low complexity" evidence="9">
    <location>
        <begin position="263"/>
        <end position="275"/>
    </location>
</feature>
<evidence type="ECO:0000256" key="4">
    <source>
        <dbReference type="ARBA" id="ARBA00022475"/>
    </source>
</evidence>
<feature type="transmembrane region" description="Helical" evidence="10">
    <location>
        <begin position="59"/>
        <end position="79"/>
    </location>
</feature>
<dbReference type="EMBL" id="QZVT01000002">
    <property type="protein sequence ID" value="RJT82106.1"/>
    <property type="molecule type" value="Genomic_DNA"/>
</dbReference>
<feature type="transmembrane region" description="Helical" evidence="10">
    <location>
        <begin position="100"/>
        <end position="125"/>
    </location>
</feature>
<dbReference type="Pfam" id="PF00230">
    <property type="entry name" value="MIP"/>
    <property type="match status" value="1"/>
</dbReference>
<evidence type="ECO:0000313" key="12">
    <source>
        <dbReference type="Proteomes" id="UP000272560"/>
    </source>
</evidence>
<dbReference type="PROSITE" id="PS00221">
    <property type="entry name" value="MIP"/>
    <property type="match status" value="1"/>
</dbReference>
<comment type="subcellular location">
    <subcellularLocation>
        <location evidence="1">Cell membrane</location>
        <topology evidence="1">Multi-pass membrane protein</topology>
    </subcellularLocation>
</comment>
<evidence type="ECO:0000256" key="5">
    <source>
        <dbReference type="ARBA" id="ARBA00022692"/>
    </source>
</evidence>
<feature type="compositionally biased region" description="Polar residues" evidence="9">
    <location>
        <begin position="1"/>
        <end position="17"/>
    </location>
</feature>
<dbReference type="GO" id="GO:0005886">
    <property type="term" value="C:plasma membrane"/>
    <property type="evidence" value="ECO:0007669"/>
    <property type="project" value="UniProtKB-SubCell"/>
</dbReference>
<dbReference type="InterPro" id="IPR022357">
    <property type="entry name" value="MIP_CS"/>
</dbReference>
<dbReference type="InterPro" id="IPR023271">
    <property type="entry name" value="Aquaporin-like"/>
</dbReference>
<evidence type="ECO:0000256" key="10">
    <source>
        <dbReference type="SAM" id="Phobius"/>
    </source>
</evidence>
<organism evidence="11 12">
    <name type="scientific">Arthrobacter cheniae</name>
    <dbReference type="NCBI Taxonomy" id="1258888"/>
    <lineage>
        <taxon>Bacteria</taxon>
        <taxon>Bacillati</taxon>
        <taxon>Actinomycetota</taxon>
        <taxon>Actinomycetes</taxon>
        <taxon>Micrococcales</taxon>
        <taxon>Micrococcaceae</taxon>
        <taxon>Arthrobacter</taxon>
    </lineage>
</organism>
<feature type="transmembrane region" description="Helical" evidence="10">
    <location>
        <begin position="155"/>
        <end position="176"/>
    </location>
</feature>
<dbReference type="Gene3D" id="1.20.1080.10">
    <property type="entry name" value="Glycerol uptake facilitator protein"/>
    <property type="match status" value="1"/>
</dbReference>
<accession>A0A3A5MHJ6</accession>
<evidence type="ECO:0008006" key="13">
    <source>
        <dbReference type="Google" id="ProtNLM"/>
    </source>
</evidence>
<dbReference type="PRINTS" id="PR00783">
    <property type="entry name" value="MINTRINSICP"/>
</dbReference>
<evidence type="ECO:0000256" key="2">
    <source>
        <dbReference type="ARBA" id="ARBA00006175"/>
    </source>
</evidence>